<evidence type="ECO:0000313" key="9">
    <source>
        <dbReference type="Proteomes" id="UP000738402"/>
    </source>
</evidence>
<gene>
    <name evidence="6" type="ORF">KL933_004877</name>
    <name evidence="7" type="ORF">KL946_004836</name>
</gene>
<comment type="catalytic activity">
    <reaction evidence="5">
        <text>Endonucleolytic cleavage of RNA, removing 5'-extranucleotides from tRNA precursor.</text>
        <dbReference type="EC" id="3.1.26.5"/>
    </reaction>
</comment>
<evidence type="ECO:0000256" key="1">
    <source>
        <dbReference type="ARBA" id="ARBA00004123"/>
    </source>
</evidence>
<evidence type="ECO:0000256" key="2">
    <source>
        <dbReference type="ARBA" id="ARBA00010800"/>
    </source>
</evidence>
<dbReference type="InterPro" id="IPR016819">
    <property type="entry name" value="RNase_P/MRP_POP5"/>
</dbReference>
<dbReference type="InterPro" id="IPR038085">
    <property type="entry name" value="Rnp2-like_sf"/>
</dbReference>
<comment type="similarity">
    <text evidence="2 5">Belongs to the eukaryotic/archaeal RNase P protein component 2 family.</text>
</comment>
<protein>
    <recommendedName>
        <fullName evidence="5">Ribonuclease P/MRP protein subunit POP5</fullName>
        <ecNumber evidence="5">3.1.26.5</ecNumber>
    </recommendedName>
</protein>
<dbReference type="EMBL" id="JAHLUN010000016">
    <property type="protein sequence ID" value="KAG7762189.1"/>
    <property type="molecule type" value="Genomic_DNA"/>
</dbReference>
<dbReference type="GO" id="GO:0033204">
    <property type="term" value="F:ribonuclease P RNA binding"/>
    <property type="evidence" value="ECO:0007669"/>
    <property type="project" value="InterPro"/>
</dbReference>
<reference evidence="6 8" key="1">
    <citation type="journal article" date="2021" name="G3 (Bethesda)">
        <title>Genomic diversity, chromosomal rearrangements, and interspecies hybridization in the ogataea polymorpha species complex.</title>
        <authorList>
            <person name="Hanson S.J."/>
            <person name="Cinneide E.O."/>
            <person name="Salzberg L.I."/>
            <person name="Wolfe K.H."/>
            <person name="McGowan J."/>
            <person name="Fitzpatrick D.A."/>
            <person name="Matlin K."/>
        </authorList>
    </citation>
    <scope>NUCLEOTIDE SEQUENCE</scope>
    <source>
        <strain evidence="7">81-436-3</strain>
        <strain evidence="6">83-405-1</strain>
    </source>
</reference>
<dbReference type="GO" id="GO:0030681">
    <property type="term" value="C:multimeric ribonuclease P complex"/>
    <property type="evidence" value="ECO:0007669"/>
    <property type="project" value="TreeGrafter"/>
</dbReference>
<comment type="caution">
    <text evidence="6">The sequence shown here is derived from an EMBL/GenBank/DDBJ whole genome shotgun (WGS) entry which is preliminary data.</text>
</comment>
<dbReference type="GO" id="GO:0001682">
    <property type="term" value="P:tRNA 5'-leader removal"/>
    <property type="evidence" value="ECO:0007669"/>
    <property type="project" value="InterPro"/>
</dbReference>
<evidence type="ECO:0000256" key="5">
    <source>
        <dbReference type="PIRNR" id="PIRNR023803"/>
    </source>
</evidence>
<dbReference type="GO" id="GO:0005730">
    <property type="term" value="C:nucleolus"/>
    <property type="evidence" value="ECO:0007669"/>
    <property type="project" value="TreeGrafter"/>
</dbReference>
<dbReference type="PANTHER" id="PTHR15441:SF2">
    <property type="entry name" value="RIBONUCLEASE P_MRP PROTEIN SUBUNIT POP5"/>
    <property type="match status" value="1"/>
</dbReference>
<dbReference type="SUPFAM" id="SSF160350">
    <property type="entry name" value="Rnp2-like"/>
    <property type="match status" value="1"/>
</dbReference>
<keyword evidence="8" id="KW-1185">Reference proteome</keyword>
<evidence type="ECO:0000256" key="4">
    <source>
        <dbReference type="ARBA" id="ARBA00023242"/>
    </source>
</evidence>
<proteinExistence type="inferred from homology"/>
<sequence length="149" mass="17059">MVRLKSRYILFEILHPEPAELFYRSRKDAILALHRPCDAKITPKLLVQEIKTALQNNFGDYGLSMAVSLSIKYFSNRTSTGIMRVHRENVRFIVAALTFIRQLRGQDVIIKCSAISGSIKKCEDKAIELSKQLMVDVGLLELFEEDDEK</sequence>
<keyword evidence="4" id="KW-0539">Nucleus</keyword>
<accession>A0AAN6D1F4</accession>
<evidence type="ECO:0000313" key="6">
    <source>
        <dbReference type="EMBL" id="KAG7724373.1"/>
    </source>
</evidence>
<dbReference type="Proteomes" id="UP000697297">
    <property type="component" value="Unassembled WGS sequence"/>
</dbReference>
<comment type="function">
    <text evidence="5">Component of ribonuclease P, a protein complex that generates mature tRNA molecules by cleaving their 5'-ends.</text>
</comment>
<dbReference type="InterPro" id="IPR002759">
    <property type="entry name" value="Pop5/Rpp14/Rnp2-like"/>
</dbReference>
<dbReference type="EC" id="3.1.26.5" evidence="5"/>
<dbReference type="GO" id="GO:0000172">
    <property type="term" value="C:ribonuclease MRP complex"/>
    <property type="evidence" value="ECO:0007669"/>
    <property type="project" value="TreeGrafter"/>
</dbReference>
<evidence type="ECO:0000313" key="7">
    <source>
        <dbReference type="EMBL" id="KAG7762189.1"/>
    </source>
</evidence>
<dbReference type="EMBL" id="JAHLUH010000017">
    <property type="protein sequence ID" value="KAG7724373.1"/>
    <property type="molecule type" value="Genomic_DNA"/>
</dbReference>
<dbReference type="Gene3D" id="3.30.70.3250">
    <property type="entry name" value="Ribonuclease P, Pop5 subunit"/>
    <property type="match status" value="1"/>
</dbReference>
<organism evidence="6 9">
    <name type="scientific">Ogataea haglerorum</name>
    <dbReference type="NCBI Taxonomy" id="1937702"/>
    <lineage>
        <taxon>Eukaryota</taxon>
        <taxon>Fungi</taxon>
        <taxon>Dikarya</taxon>
        <taxon>Ascomycota</taxon>
        <taxon>Saccharomycotina</taxon>
        <taxon>Pichiomycetes</taxon>
        <taxon>Pichiales</taxon>
        <taxon>Pichiaceae</taxon>
        <taxon>Ogataea</taxon>
    </lineage>
</organism>
<dbReference type="GO" id="GO:0004526">
    <property type="term" value="F:ribonuclease P activity"/>
    <property type="evidence" value="ECO:0007669"/>
    <property type="project" value="UniProtKB-EC"/>
</dbReference>
<keyword evidence="3 5" id="KW-0819">tRNA processing</keyword>
<comment type="subcellular location">
    <subcellularLocation>
        <location evidence="1">Nucleus</location>
    </subcellularLocation>
</comment>
<evidence type="ECO:0000256" key="3">
    <source>
        <dbReference type="ARBA" id="ARBA00022694"/>
    </source>
</evidence>
<dbReference type="AlphaFoldDB" id="A0AAN6D1F4"/>
<name>A0AAN6D1F4_9ASCO</name>
<dbReference type="PANTHER" id="PTHR15441">
    <property type="entry name" value="RIBONUCLEASE P PROTEIN SUBUNIT P14"/>
    <property type="match status" value="1"/>
</dbReference>
<dbReference type="Pfam" id="PF01900">
    <property type="entry name" value="RNase_P_Rpp14"/>
    <property type="match status" value="1"/>
</dbReference>
<evidence type="ECO:0000313" key="8">
    <source>
        <dbReference type="Proteomes" id="UP000697297"/>
    </source>
</evidence>
<dbReference type="PIRSF" id="PIRSF023803">
    <property type="entry name" value="Ribonuclease_P_prd"/>
    <property type="match status" value="1"/>
</dbReference>
<dbReference type="Proteomes" id="UP000738402">
    <property type="component" value="Unassembled WGS sequence"/>
</dbReference>